<comment type="caution">
    <text evidence="1">The sequence shown here is derived from an EMBL/GenBank/DDBJ whole genome shotgun (WGS) entry which is preliminary data.</text>
</comment>
<sequence length="181" mass="21466">MSFPDQNNKIARERPSRNAVIITYYVESSTTQSKYRKLKPNPFHKRAQTIRKRGYDRRAELLSYANDLRVSDPSQKVHWSRRSSRCKTNKWKWSITSARLRSVLSIRIFKGRKGRWKYKRMESEAMNTDVNKRKKNNSETTNTSDICRKLKCLLKEIPFGCECYKGSRDDDHVDLILTRRG</sequence>
<dbReference type="Proteomes" id="UP001164250">
    <property type="component" value="Chromosome 10"/>
</dbReference>
<evidence type="ECO:0000313" key="2">
    <source>
        <dbReference type="Proteomes" id="UP001164250"/>
    </source>
</evidence>
<keyword evidence="2" id="KW-1185">Reference proteome</keyword>
<gene>
    <name evidence="1" type="ORF">Patl1_08433</name>
</gene>
<dbReference type="EMBL" id="CM047906">
    <property type="protein sequence ID" value="KAJ0085096.1"/>
    <property type="molecule type" value="Genomic_DNA"/>
</dbReference>
<evidence type="ECO:0000313" key="1">
    <source>
        <dbReference type="EMBL" id="KAJ0085096.1"/>
    </source>
</evidence>
<accession>A0ACC1AGZ5</accession>
<proteinExistence type="predicted"/>
<organism evidence="1 2">
    <name type="scientific">Pistacia atlantica</name>
    <dbReference type="NCBI Taxonomy" id="434234"/>
    <lineage>
        <taxon>Eukaryota</taxon>
        <taxon>Viridiplantae</taxon>
        <taxon>Streptophyta</taxon>
        <taxon>Embryophyta</taxon>
        <taxon>Tracheophyta</taxon>
        <taxon>Spermatophyta</taxon>
        <taxon>Magnoliopsida</taxon>
        <taxon>eudicotyledons</taxon>
        <taxon>Gunneridae</taxon>
        <taxon>Pentapetalae</taxon>
        <taxon>rosids</taxon>
        <taxon>malvids</taxon>
        <taxon>Sapindales</taxon>
        <taxon>Anacardiaceae</taxon>
        <taxon>Pistacia</taxon>
    </lineage>
</organism>
<name>A0ACC1AGZ5_9ROSI</name>
<reference evidence="2" key="1">
    <citation type="journal article" date="2023" name="G3 (Bethesda)">
        <title>Genome assembly and association tests identify interacting loci associated with vigor, precocity, and sex in interspecific pistachio rootstocks.</title>
        <authorList>
            <person name="Palmer W."/>
            <person name="Jacygrad E."/>
            <person name="Sagayaradj S."/>
            <person name="Cavanaugh K."/>
            <person name="Han R."/>
            <person name="Bertier L."/>
            <person name="Beede B."/>
            <person name="Kafkas S."/>
            <person name="Golino D."/>
            <person name="Preece J."/>
            <person name="Michelmore R."/>
        </authorList>
    </citation>
    <scope>NUCLEOTIDE SEQUENCE [LARGE SCALE GENOMIC DNA]</scope>
</reference>
<protein>
    <submittedName>
        <fullName evidence="1">Uncharacterized protein</fullName>
    </submittedName>
</protein>